<evidence type="ECO:0000259" key="6">
    <source>
        <dbReference type="Pfam" id="PF00732"/>
    </source>
</evidence>
<keyword evidence="4" id="KW-0274">FAD</keyword>
<dbReference type="Pfam" id="PF05199">
    <property type="entry name" value="GMC_oxred_C"/>
    <property type="match status" value="1"/>
</dbReference>
<comment type="caution">
    <text evidence="8">The sequence shown here is derived from an EMBL/GenBank/DDBJ whole genome shotgun (WGS) entry which is preliminary data.</text>
</comment>
<sequence>MARLKNLTPAENVAGQHFDTIIIGSGFGSGFFLLEALKHKRTGRVLLLEWGEIRSHAEQMEAGAHSAIKPGTTYTNSSAKPWNFTIGFGGGTNCWFGQTPRFHPSDFRLHSLYGVGRDWPFDYAELEPYYCEAEEVMAISGDEDMAAVLPRSRPFPQPAHILSTPDAMLKKARKDMHFAMPTARARLATDSRPACCANLRCTLCPIDAKFTANNSLTGVFEHPSVTFCAGARVDHLETENGLVRSVHFETGTGSHTVSGDLIVLGANAIHSPAILLRSGIGSGLTGRGLHEAYGIEAEVMLDGIDNFDGSTITTGLDYGAYDGPFRKTSGSALLYFENRWKFGFRPETGRWRQTLPIVIVVEELPRDGDRIELDPNGQPHVIGEAPSAYARDGAERAFNLLPEILAALPVERIEKRGVRPTESHLQGSLRMGTDPARSVVDHNQIHHVCRNLAVVGSSVFPSCSAANPSLTVAAMSLRAGRSLLA</sequence>
<feature type="domain" description="Glucose-methanol-choline oxidoreductase N-terminal" evidence="6">
    <location>
        <begin position="191"/>
        <end position="290"/>
    </location>
</feature>
<dbReference type="PANTHER" id="PTHR42784">
    <property type="entry name" value="PYRANOSE 2-OXIDASE"/>
    <property type="match status" value="1"/>
</dbReference>
<dbReference type="InterPro" id="IPR000172">
    <property type="entry name" value="GMC_OxRdtase_N"/>
</dbReference>
<dbReference type="Gene3D" id="3.50.50.60">
    <property type="entry name" value="FAD/NAD(P)-binding domain"/>
    <property type="match status" value="2"/>
</dbReference>
<dbReference type="PANTHER" id="PTHR42784:SF1">
    <property type="entry name" value="PYRANOSE 2-OXIDASE"/>
    <property type="match status" value="1"/>
</dbReference>
<organism evidence="8 9">
    <name type="scientific">Novosphingobium beihaiensis</name>
    <dbReference type="NCBI Taxonomy" id="2930389"/>
    <lineage>
        <taxon>Bacteria</taxon>
        <taxon>Pseudomonadati</taxon>
        <taxon>Pseudomonadota</taxon>
        <taxon>Alphaproteobacteria</taxon>
        <taxon>Sphingomonadales</taxon>
        <taxon>Sphingomonadaceae</taxon>
        <taxon>Novosphingobium</taxon>
    </lineage>
</organism>
<reference evidence="8 9" key="1">
    <citation type="submission" date="2022-04" db="EMBL/GenBank/DDBJ databases">
        <title>Identification of a novel bacterium isolated from mangrove sediments.</title>
        <authorList>
            <person name="Pan X."/>
        </authorList>
    </citation>
    <scope>NUCLEOTIDE SEQUENCE [LARGE SCALE GENOMIC DNA]</scope>
    <source>
        <strain evidence="8 9">B2638</strain>
    </source>
</reference>
<protein>
    <submittedName>
        <fullName evidence="8">GMC family oxidoreductase</fullName>
    </submittedName>
</protein>
<evidence type="ECO:0000313" key="8">
    <source>
        <dbReference type="EMBL" id="MCJ2188383.1"/>
    </source>
</evidence>
<evidence type="ECO:0000313" key="9">
    <source>
        <dbReference type="Proteomes" id="UP001202281"/>
    </source>
</evidence>
<evidence type="ECO:0000256" key="4">
    <source>
        <dbReference type="ARBA" id="ARBA00022827"/>
    </source>
</evidence>
<dbReference type="InterPro" id="IPR036188">
    <property type="entry name" value="FAD/NAD-bd_sf"/>
</dbReference>
<keyword evidence="9" id="KW-1185">Reference proteome</keyword>
<evidence type="ECO:0000256" key="5">
    <source>
        <dbReference type="ARBA" id="ARBA00023002"/>
    </source>
</evidence>
<evidence type="ECO:0000256" key="2">
    <source>
        <dbReference type="ARBA" id="ARBA00010790"/>
    </source>
</evidence>
<evidence type="ECO:0000256" key="3">
    <source>
        <dbReference type="ARBA" id="ARBA00022630"/>
    </source>
</evidence>
<dbReference type="InterPro" id="IPR051473">
    <property type="entry name" value="P2Ox-like"/>
</dbReference>
<feature type="domain" description="Glucose-methanol-choline oxidoreductase C-terminal" evidence="7">
    <location>
        <begin position="418"/>
        <end position="475"/>
    </location>
</feature>
<gene>
    <name evidence="8" type="ORF">MTR66_16375</name>
</gene>
<keyword evidence="5" id="KW-0560">Oxidoreductase</keyword>
<dbReference type="Pfam" id="PF00732">
    <property type="entry name" value="GMC_oxred_N"/>
    <property type="match status" value="1"/>
</dbReference>
<dbReference type="SUPFAM" id="SSF51905">
    <property type="entry name" value="FAD/NAD(P)-binding domain"/>
    <property type="match status" value="1"/>
</dbReference>
<keyword evidence="3" id="KW-0285">Flavoprotein</keyword>
<comment type="similarity">
    <text evidence="2">Belongs to the GMC oxidoreductase family.</text>
</comment>
<proteinExistence type="inferred from homology"/>
<name>A0ABT0BTK2_9SPHN</name>
<dbReference type="InterPro" id="IPR007867">
    <property type="entry name" value="GMC_OxRtase_C"/>
</dbReference>
<dbReference type="RefSeq" id="WP_243923024.1">
    <property type="nucleotide sequence ID" value="NZ_JALHLG010000033.1"/>
</dbReference>
<accession>A0ABT0BTK2</accession>
<dbReference type="EMBL" id="JALHLG010000033">
    <property type="protein sequence ID" value="MCJ2188383.1"/>
    <property type="molecule type" value="Genomic_DNA"/>
</dbReference>
<dbReference type="Proteomes" id="UP001202281">
    <property type="component" value="Unassembled WGS sequence"/>
</dbReference>
<evidence type="ECO:0000259" key="7">
    <source>
        <dbReference type="Pfam" id="PF05199"/>
    </source>
</evidence>
<comment type="cofactor">
    <cofactor evidence="1">
        <name>FAD</name>
        <dbReference type="ChEBI" id="CHEBI:57692"/>
    </cofactor>
</comment>
<evidence type="ECO:0000256" key="1">
    <source>
        <dbReference type="ARBA" id="ARBA00001974"/>
    </source>
</evidence>